<gene>
    <name evidence="1" type="ORF">BO78DRAFT_180449</name>
</gene>
<dbReference type="AlphaFoldDB" id="A0A319EZM2"/>
<dbReference type="VEuPathDB" id="FungiDB:BO78DRAFT_180449"/>
<accession>A0A319EZM2</accession>
<proteinExistence type="predicted"/>
<evidence type="ECO:0000313" key="2">
    <source>
        <dbReference type="Proteomes" id="UP000248423"/>
    </source>
</evidence>
<name>A0A319EZM2_ASPSB</name>
<dbReference type="EMBL" id="KZ826320">
    <property type="protein sequence ID" value="PYI10654.1"/>
    <property type="molecule type" value="Genomic_DNA"/>
</dbReference>
<sequence length="148" mass="16792">MSSTVDLCIAIYDQGACHEHWALYIDDGESNYKSLLTVKPSSRGRPRFTSDTRHARTLQNEAELIYVCSMHPSNANLVCAVARQIKITDLGINAWNCQEYVRDLLDILEVNNFIPVDVEYYTQKAYIRGRIARARTDYAFPPRGSTAS</sequence>
<organism evidence="1 2">
    <name type="scientific">Aspergillus sclerotiicarbonarius (strain CBS 121057 / IBT 28362)</name>
    <dbReference type="NCBI Taxonomy" id="1448318"/>
    <lineage>
        <taxon>Eukaryota</taxon>
        <taxon>Fungi</taxon>
        <taxon>Dikarya</taxon>
        <taxon>Ascomycota</taxon>
        <taxon>Pezizomycotina</taxon>
        <taxon>Eurotiomycetes</taxon>
        <taxon>Eurotiomycetidae</taxon>
        <taxon>Eurotiales</taxon>
        <taxon>Aspergillaceae</taxon>
        <taxon>Aspergillus</taxon>
        <taxon>Aspergillus subgen. Circumdati</taxon>
    </lineage>
</organism>
<reference evidence="1 2" key="1">
    <citation type="submission" date="2018-02" db="EMBL/GenBank/DDBJ databases">
        <title>The genomes of Aspergillus section Nigri reveals drivers in fungal speciation.</title>
        <authorList>
            <consortium name="DOE Joint Genome Institute"/>
            <person name="Vesth T.C."/>
            <person name="Nybo J."/>
            <person name="Theobald S."/>
            <person name="Brandl J."/>
            <person name="Frisvad J.C."/>
            <person name="Nielsen K.F."/>
            <person name="Lyhne E.K."/>
            <person name="Kogle M.E."/>
            <person name="Kuo A."/>
            <person name="Riley R."/>
            <person name="Clum A."/>
            <person name="Nolan M."/>
            <person name="Lipzen A."/>
            <person name="Salamov A."/>
            <person name="Henrissat B."/>
            <person name="Wiebenga A."/>
            <person name="De vries R.P."/>
            <person name="Grigoriev I.V."/>
            <person name="Mortensen U.H."/>
            <person name="Andersen M.R."/>
            <person name="Baker S.E."/>
        </authorList>
    </citation>
    <scope>NUCLEOTIDE SEQUENCE [LARGE SCALE GENOMIC DNA]</scope>
    <source>
        <strain evidence="1 2">CBS 121057</strain>
    </source>
</reference>
<evidence type="ECO:0000313" key="1">
    <source>
        <dbReference type="EMBL" id="PYI10654.1"/>
    </source>
</evidence>
<dbReference type="Proteomes" id="UP000248423">
    <property type="component" value="Unassembled WGS sequence"/>
</dbReference>
<protein>
    <submittedName>
        <fullName evidence="1">Uncharacterized protein</fullName>
    </submittedName>
</protein>
<keyword evidence="2" id="KW-1185">Reference proteome</keyword>
<dbReference type="OrthoDB" id="37659at2759"/>